<feature type="domain" description="POU-specific atypical" evidence="5">
    <location>
        <begin position="48"/>
        <end position="143"/>
    </location>
</feature>
<dbReference type="Pfam" id="PF04814">
    <property type="entry name" value="HNF-1_N"/>
    <property type="match status" value="1"/>
</dbReference>
<dbReference type="GO" id="GO:0005634">
    <property type="term" value="C:nucleus"/>
    <property type="evidence" value="ECO:0007669"/>
    <property type="project" value="UniProtKB-SubCell"/>
</dbReference>
<evidence type="ECO:0000259" key="5">
    <source>
        <dbReference type="PROSITE" id="PS51936"/>
    </source>
</evidence>
<feature type="region of interest" description="Disordered" evidence="3">
    <location>
        <begin position="370"/>
        <end position="414"/>
    </location>
</feature>
<dbReference type="Gene3D" id="1.10.260.40">
    <property type="entry name" value="lambda repressor-like DNA-binding domains"/>
    <property type="match status" value="1"/>
</dbReference>
<dbReference type="SUPFAM" id="SSF46689">
    <property type="entry name" value="Homeodomain-like"/>
    <property type="match status" value="1"/>
</dbReference>
<keyword evidence="1 2" id="KW-0371">Homeobox</keyword>
<feature type="domain" description="Homeobox" evidence="4">
    <location>
        <begin position="154"/>
        <end position="219"/>
    </location>
</feature>
<dbReference type="OrthoDB" id="6515657at2759"/>
<feature type="region of interest" description="Disordered" evidence="3">
    <location>
        <begin position="1"/>
        <end position="51"/>
    </location>
</feature>
<evidence type="ECO:0000256" key="3">
    <source>
        <dbReference type="SAM" id="MobiDB-lite"/>
    </source>
</evidence>
<keyword evidence="1 2" id="KW-0539">Nucleus</keyword>
<dbReference type="PANTHER" id="PTHR14618:SF0">
    <property type="entry name" value="HOMEOBOX-CONTAINING PROTEIN 1"/>
    <property type="match status" value="1"/>
</dbReference>
<dbReference type="InterPro" id="IPR001356">
    <property type="entry name" value="HD"/>
</dbReference>
<evidence type="ECO:0000259" key="4">
    <source>
        <dbReference type="PROSITE" id="PS50071"/>
    </source>
</evidence>
<feature type="region of interest" description="Disordered" evidence="3">
    <location>
        <begin position="301"/>
        <end position="321"/>
    </location>
</feature>
<dbReference type="SMART" id="SM00389">
    <property type="entry name" value="HOX"/>
    <property type="match status" value="1"/>
</dbReference>
<dbReference type="CDD" id="cd00086">
    <property type="entry name" value="homeodomain"/>
    <property type="match status" value="1"/>
</dbReference>
<dbReference type="InterPro" id="IPR009057">
    <property type="entry name" value="Homeodomain-like_sf"/>
</dbReference>
<evidence type="ECO:0000256" key="2">
    <source>
        <dbReference type="RuleBase" id="RU000682"/>
    </source>
</evidence>
<evidence type="ECO:0000313" key="6">
    <source>
        <dbReference type="EMBL" id="CAH1264735.1"/>
    </source>
</evidence>
<dbReference type="InterPro" id="IPR044869">
    <property type="entry name" value="HNF-1_POU"/>
</dbReference>
<feature type="compositionally biased region" description="Polar residues" evidence="3">
    <location>
        <begin position="374"/>
        <end position="385"/>
    </location>
</feature>
<keyword evidence="1 2" id="KW-0238">DNA-binding</keyword>
<reference evidence="6" key="1">
    <citation type="submission" date="2022-01" db="EMBL/GenBank/DDBJ databases">
        <authorList>
            <person name="Braso-Vives M."/>
        </authorList>
    </citation>
    <scope>NUCLEOTIDE SEQUENCE</scope>
</reference>
<dbReference type="Gene3D" id="1.10.10.60">
    <property type="entry name" value="Homeodomain-like"/>
    <property type="match status" value="1"/>
</dbReference>
<evidence type="ECO:0000313" key="7">
    <source>
        <dbReference type="Proteomes" id="UP000838412"/>
    </source>
</evidence>
<dbReference type="GO" id="GO:0003691">
    <property type="term" value="F:double-stranded telomeric DNA binding"/>
    <property type="evidence" value="ECO:0007669"/>
    <property type="project" value="InterPro"/>
</dbReference>
<gene>
    <name evidence="6" type="primary">HNF1A</name>
    <name evidence="6" type="ORF">BLAG_LOCUS18990</name>
</gene>
<comment type="subcellular location">
    <subcellularLocation>
        <location evidence="1 2">Nucleus</location>
    </subcellularLocation>
</comment>
<dbReference type="AlphaFoldDB" id="A0A8K0EQD5"/>
<dbReference type="InterPro" id="IPR040363">
    <property type="entry name" value="HMBOX1"/>
</dbReference>
<protein>
    <submittedName>
        <fullName evidence="6">HNF1A protein</fullName>
    </submittedName>
</protein>
<dbReference type="PANTHER" id="PTHR14618">
    <property type="entry name" value="HOMEODOX-CONTAINING PROTEIN 1 HMBOX1"/>
    <property type="match status" value="1"/>
</dbReference>
<keyword evidence="7" id="KW-1185">Reference proteome</keyword>
<sequence length="503" mass="55437">MQPSHDVLHMQNGSSGTTGLDLRRFVNSTADQGYDTGAPPANDSPVSCGENMDTAADMQEIDEEVEQLLRIPQDDLALLISDYLDRHNVKQSTIADQAKLGKAHLSVFLRGKERMRGYKRRQLITWFVRHRRLSPQNGAFPCVGNHLFLRGPLRGPRKRRFTWPMEALNILEKFYETNPYPSVHDYQIIIASLEPVGCSPTPDQVRFWYQNRRRKDESSVIVQRRKLVRGYGDDMLLSPVTTVPSAYSHSVNTFQTPTGTGQSDPESVLIRAMPLPTSAPLVQPITQLQQQVTMVTTATPNHHSPTMVTPNHHQSPTVSSIQPRITMPLTARRKAPTMVPVLPVTTTGATAPPNVPRQNGIDSLLTVPAVGNHLGTTSSHQQPRLTSPKPSNPPAAPKQSTTTPTTPAATTTVSNPQAQAADLSMTAAACAILSQASPLMTIADYMQQMQQMQLDMLKKQLLDQLSQNVPIDLSSKKLADASTQTEGKCVIIKEGKDPYQQMQ</sequence>
<dbReference type="Pfam" id="PF00046">
    <property type="entry name" value="Homeodomain"/>
    <property type="match status" value="1"/>
</dbReference>
<dbReference type="InterPro" id="IPR010982">
    <property type="entry name" value="Lambda_DNA-bd_dom_sf"/>
</dbReference>
<dbReference type="PROSITE" id="PS50071">
    <property type="entry name" value="HOMEOBOX_2"/>
    <property type="match status" value="1"/>
</dbReference>
<dbReference type="Proteomes" id="UP000838412">
    <property type="component" value="Chromosome 5"/>
</dbReference>
<proteinExistence type="predicted"/>
<dbReference type="EMBL" id="OV696690">
    <property type="protein sequence ID" value="CAH1264735.1"/>
    <property type="molecule type" value="Genomic_DNA"/>
</dbReference>
<evidence type="ECO:0000256" key="1">
    <source>
        <dbReference type="PROSITE-ProRule" id="PRU00108"/>
    </source>
</evidence>
<accession>A0A8K0EQD5</accession>
<feature type="compositionally biased region" description="Low complexity" evidence="3">
    <location>
        <begin position="397"/>
        <end position="412"/>
    </location>
</feature>
<dbReference type="GO" id="GO:0045893">
    <property type="term" value="P:positive regulation of DNA-templated transcription"/>
    <property type="evidence" value="ECO:0007669"/>
    <property type="project" value="InterPro"/>
</dbReference>
<organism evidence="6 7">
    <name type="scientific">Branchiostoma lanceolatum</name>
    <name type="common">Common lancelet</name>
    <name type="synonym">Amphioxus lanceolatum</name>
    <dbReference type="NCBI Taxonomy" id="7740"/>
    <lineage>
        <taxon>Eukaryota</taxon>
        <taxon>Metazoa</taxon>
        <taxon>Chordata</taxon>
        <taxon>Cephalochordata</taxon>
        <taxon>Leptocardii</taxon>
        <taxon>Amphioxiformes</taxon>
        <taxon>Branchiostomatidae</taxon>
        <taxon>Branchiostoma</taxon>
    </lineage>
</organism>
<name>A0A8K0EQD5_BRALA</name>
<dbReference type="InterPro" id="IPR006899">
    <property type="entry name" value="HNF-1_N"/>
</dbReference>
<dbReference type="PROSITE" id="PS51936">
    <property type="entry name" value="POU_4"/>
    <property type="match status" value="1"/>
</dbReference>
<dbReference type="SUPFAM" id="SSF47413">
    <property type="entry name" value="lambda repressor-like DNA-binding domains"/>
    <property type="match status" value="1"/>
</dbReference>
<feature type="DNA-binding region" description="Homeobox" evidence="1">
    <location>
        <begin position="156"/>
        <end position="220"/>
    </location>
</feature>